<reference evidence="10" key="1">
    <citation type="submission" date="2017-09" db="EMBL/GenBank/DDBJ databases">
        <title>Depth-based differentiation of microbial function through sediment-hosted aquifers and enrichment of novel symbionts in the deep terrestrial subsurface.</title>
        <authorList>
            <person name="Probst A.J."/>
            <person name="Ladd B."/>
            <person name="Jarett J.K."/>
            <person name="Geller-Mcgrath D.E."/>
            <person name="Sieber C.M.K."/>
            <person name="Emerson J.B."/>
            <person name="Anantharaman K."/>
            <person name="Thomas B.C."/>
            <person name="Malmstrom R."/>
            <person name="Stieglmeier M."/>
            <person name="Klingl A."/>
            <person name="Woyke T."/>
            <person name="Ryan C.M."/>
            <person name="Banfield J.F."/>
        </authorList>
    </citation>
    <scope>NUCLEOTIDE SEQUENCE [LARGE SCALE GENOMIC DNA]</scope>
</reference>
<dbReference type="InterPro" id="IPR026564">
    <property type="entry name" value="Transcrip_reg_TACO1-like_dom3"/>
</dbReference>
<dbReference type="PANTHER" id="PTHR12532:SF6">
    <property type="entry name" value="TRANSCRIPTIONAL REGULATORY PROTEIN YEBC-RELATED"/>
    <property type="match status" value="1"/>
</dbReference>
<comment type="subcellular location">
    <subcellularLocation>
        <location evidence="6">Cytoplasm</location>
    </subcellularLocation>
</comment>
<dbReference type="AlphaFoldDB" id="A0A2M7RBQ4"/>
<name>A0A2M7RBQ4_9BACT</name>
<keyword evidence="3 6" id="KW-0805">Transcription regulation</keyword>
<accession>A0A2M7RBQ4</accession>
<evidence type="ECO:0000259" key="8">
    <source>
        <dbReference type="Pfam" id="PF20772"/>
    </source>
</evidence>
<evidence type="ECO:0000256" key="1">
    <source>
        <dbReference type="ARBA" id="ARBA00008724"/>
    </source>
</evidence>
<dbReference type="Gene3D" id="3.30.70.980">
    <property type="match status" value="2"/>
</dbReference>
<dbReference type="PANTHER" id="PTHR12532">
    <property type="entry name" value="TRANSLATIONAL ACTIVATOR OF CYTOCHROME C OXIDASE 1"/>
    <property type="match status" value="1"/>
</dbReference>
<comment type="similarity">
    <text evidence="1 6">Belongs to the TACO1 family.</text>
</comment>
<evidence type="ECO:0000256" key="6">
    <source>
        <dbReference type="HAMAP-Rule" id="MF_00693"/>
    </source>
</evidence>
<dbReference type="GO" id="GO:0006355">
    <property type="term" value="P:regulation of DNA-templated transcription"/>
    <property type="evidence" value="ECO:0007669"/>
    <property type="project" value="UniProtKB-UniRule"/>
</dbReference>
<dbReference type="InterPro" id="IPR048300">
    <property type="entry name" value="TACO1_YebC-like_2nd/3rd_dom"/>
</dbReference>
<gene>
    <name evidence="9" type="ORF">COY67_02950</name>
</gene>
<feature type="domain" description="TACO1/YebC-like second and third" evidence="7">
    <location>
        <begin position="81"/>
        <end position="232"/>
    </location>
</feature>
<dbReference type="InterPro" id="IPR002876">
    <property type="entry name" value="Transcrip_reg_TACO1-like"/>
</dbReference>
<dbReference type="NCBIfam" id="NF001030">
    <property type="entry name" value="PRK00110.1"/>
    <property type="match status" value="1"/>
</dbReference>
<dbReference type="Pfam" id="PF01709">
    <property type="entry name" value="Transcrip_reg"/>
    <property type="match status" value="1"/>
</dbReference>
<evidence type="ECO:0000256" key="3">
    <source>
        <dbReference type="ARBA" id="ARBA00023015"/>
    </source>
</evidence>
<comment type="caution">
    <text evidence="9">The sequence shown here is derived from an EMBL/GenBank/DDBJ whole genome shotgun (WGS) entry which is preliminary data.</text>
</comment>
<evidence type="ECO:0000256" key="2">
    <source>
        <dbReference type="ARBA" id="ARBA00022490"/>
    </source>
</evidence>
<dbReference type="Proteomes" id="UP000228689">
    <property type="component" value="Unassembled WGS sequence"/>
</dbReference>
<dbReference type="InterPro" id="IPR017856">
    <property type="entry name" value="Integrase-like_N"/>
</dbReference>
<dbReference type="HAMAP" id="MF_00693">
    <property type="entry name" value="Transcrip_reg_TACO1"/>
    <property type="match status" value="1"/>
</dbReference>
<dbReference type="SUPFAM" id="SSF75625">
    <property type="entry name" value="YebC-like"/>
    <property type="match status" value="1"/>
</dbReference>
<dbReference type="NCBIfam" id="TIGR01033">
    <property type="entry name" value="YebC/PmpR family DNA-binding transcriptional regulator"/>
    <property type="match status" value="1"/>
</dbReference>
<dbReference type="NCBIfam" id="NF009044">
    <property type="entry name" value="PRK12378.1"/>
    <property type="match status" value="1"/>
</dbReference>
<dbReference type="Gene3D" id="1.10.10.200">
    <property type="match status" value="1"/>
</dbReference>
<dbReference type="GO" id="GO:0003677">
    <property type="term" value="F:DNA binding"/>
    <property type="evidence" value="ECO:0007669"/>
    <property type="project" value="UniProtKB-UniRule"/>
</dbReference>
<keyword evidence="4 6" id="KW-0238">DNA-binding</keyword>
<evidence type="ECO:0000259" key="7">
    <source>
        <dbReference type="Pfam" id="PF01709"/>
    </source>
</evidence>
<dbReference type="GO" id="GO:0005829">
    <property type="term" value="C:cytosol"/>
    <property type="evidence" value="ECO:0007669"/>
    <property type="project" value="TreeGrafter"/>
</dbReference>
<sequence>MSGHSKWATTKRAKEVTDSKRSSLFTKLAKAISLAARDGGDPIMNFKLRMAIDRAKKFSLPKDNIERAIKSGTGESGGQAMEEITYEGFGPDGIALIMEVITDNKNRAVSEIKHILSKNGGNLGSSGSVLWLFNHQGVIYLKQNSLTDEQELQIIDAGAEDITTDDSITIYTAAAELNNVKQKLEQANFEIEDSGLEYIAKERVKPKKEETIIKVLELLDDNDDVQYVYTNADI</sequence>
<evidence type="ECO:0000313" key="10">
    <source>
        <dbReference type="Proteomes" id="UP000228689"/>
    </source>
</evidence>
<evidence type="ECO:0000313" key="9">
    <source>
        <dbReference type="EMBL" id="PIY94195.1"/>
    </source>
</evidence>
<dbReference type="Pfam" id="PF20772">
    <property type="entry name" value="TACO1_YebC_N"/>
    <property type="match status" value="1"/>
</dbReference>
<dbReference type="FunFam" id="1.10.10.200:FF:000002">
    <property type="entry name" value="Probable transcriptional regulatory protein CLM62_37755"/>
    <property type="match status" value="1"/>
</dbReference>
<proteinExistence type="inferred from homology"/>
<dbReference type="InterPro" id="IPR029072">
    <property type="entry name" value="YebC-like"/>
</dbReference>
<dbReference type="EMBL" id="PFMC01000071">
    <property type="protein sequence ID" value="PIY94195.1"/>
    <property type="molecule type" value="Genomic_DNA"/>
</dbReference>
<feature type="domain" description="TACO1/YebC-like N-terminal" evidence="8">
    <location>
        <begin position="5"/>
        <end position="75"/>
    </location>
</feature>
<protein>
    <recommendedName>
        <fullName evidence="6">Probable transcriptional regulatory protein COY67_02950</fullName>
    </recommendedName>
</protein>
<dbReference type="InterPro" id="IPR049083">
    <property type="entry name" value="TACO1_YebC_N"/>
</dbReference>
<evidence type="ECO:0000256" key="4">
    <source>
        <dbReference type="ARBA" id="ARBA00023125"/>
    </source>
</evidence>
<organism evidence="9 10">
    <name type="scientific">Candidatus Komeilibacteria bacterium CG_4_10_14_0_8_um_filter_37_78</name>
    <dbReference type="NCBI Taxonomy" id="1974471"/>
    <lineage>
        <taxon>Bacteria</taxon>
        <taxon>Candidatus Komeiliibacteriota</taxon>
    </lineage>
</organism>
<keyword evidence="2 6" id="KW-0963">Cytoplasm</keyword>
<evidence type="ECO:0000256" key="5">
    <source>
        <dbReference type="ARBA" id="ARBA00023163"/>
    </source>
</evidence>
<keyword evidence="5 6" id="KW-0804">Transcription</keyword>